<sequence>MTELLVGLIIGIFIMFIVVNINKTKKKRSLKLVQEAVPAELACRIPEGLPIISRLENSLNSEYMEKVKKRVLANHPSWTETDFNWRLFELKRYFLLAGILKSVPMFSDEVDEIWHEMIMFTKEYENFSKKFFGSFLHHSPNVERTPIPHERALFDWMYLHLFEIYPNSTKLWGGFLKNPLSKTLLEEVRSASDEKLFDKYFRSSDPIKPLQTKLLEQLKNDIEKAEEMKRQNKSLRKEIKTDDTYSMLLPAMVFLSLYEQDSYTEKMSQLLNKDAGTSGGSVYACGAALSDSNDHSGGSGCSSSGCSSSNCGSSCGGGCGSS</sequence>
<name>A0A161ZW05_9BACI</name>
<keyword evidence="2" id="KW-0472">Membrane</keyword>
<reference evidence="3 4" key="1">
    <citation type="submission" date="2016-04" db="EMBL/GenBank/DDBJ databases">
        <title>Draft genome sequence of Aeribacillus pallidus 8m3 from petroleum reservoir.</title>
        <authorList>
            <person name="Poltaraus A.B."/>
            <person name="Nazina T.N."/>
            <person name="Tourova T.P."/>
            <person name="Malakho S.M."/>
            <person name="Korshunova A.V."/>
            <person name="Sokolova D.S."/>
        </authorList>
    </citation>
    <scope>NUCLEOTIDE SEQUENCE [LARGE SCALE GENOMIC DNA]</scope>
    <source>
        <strain evidence="3 4">8m3</strain>
    </source>
</reference>
<dbReference type="AlphaFoldDB" id="A0A161ZW05"/>
<dbReference type="EMBL" id="LWBR01000008">
    <property type="protein sequence ID" value="KZN97557.1"/>
    <property type="molecule type" value="Genomic_DNA"/>
</dbReference>
<evidence type="ECO:0000256" key="2">
    <source>
        <dbReference type="SAM" id="Phobius"/>
    </source>
</evidence>
<feature type="transmembrane region" description="Helical" evidence="2">
    <location>
        <begin position="6"/>
        <end position="22"/>
    </location>
</feature>
<organism evidence="3 4">
    <name type="scientific">Aeribacillus pallidus</name>
    <dbReference type="NCBI Taxonomy" id="33936"/>
    <lineage>
        <taxon>Bacteria</taxon>
        <taxon>Bacillati</taxon>
        <taxon>Bacillota</taxon>
        <taxon>Bacilli</taxon>
        <taxon>Bacillales</taxon>
        <taxon>Bacillaceae</taxon>
        <taxon>Aeribacillus</taxon>
    </lineage>
</organism>
<comment type="caution">
    <text evidence="3">The sequence shown here is derived from an EMBL/GenBank/DDBJ whole genome shotgun (WGS) entry which is preliminary data.</text>
</comment>
<dbReference type="Proteomes" id="UP000076476">
    <property type="component" value="Unassembled WGS sequence"/>
</dbReference>
<feature type="coiled-coil region" evidence="1">
    <location>
        <begin position="208"/>
        <end position="238"/>
    </location>
</feature>
<keyword evidence="2" id="KW-0812">Transmembrane</keyword>
<dbReference type="OrthoDB" id="71172at2"/>
<evidence type="ECO:0000313" key="4">
    <source>
        <dbReference type="Proteomes" id="UP000076476"/>
    </source>
</evidence>
<keyword evidence="2" id="KW-1133">Transmembrane helix</keyword>
<keyword evidence="1" id="KW-0175">Coiled coil</keyword>
<proteinExistence type="predicted"/>
<evidence type="ECO:0000313" key="3">
    <source>
        <dbReference type="EMBL" id="KZN97557.1"/>
    </source>
</evidence>
<keyword evidence="4" id="KW-1185">Reference proteome</keyword>
<dbReference type="RefSeq" id="WP_063386807.1">
    <property type="nucleotide sequence ID" value="NZ_LWBR01000008.1"/>
</dbReference>
<evidence type="ECO:0000256" key="1">
    <source>
        <dbReference type="SAM" id="Coils"/>
    </source>
</evidence>
<accession>A0A161ZW05</accession>
<dbReference type="STRING" id="33936.AZI98_02970"/>
<gene>
    <name evidence="3" type="ORF">AZI98_02970</name>
</gene>
<protein>
    <submittedName>
        <fullName evidence="3">Uncharacterized protein</fullName>
    </submittedName>
</protein>